<feature type="transmembrane region" description="Helical" evidence="1">
    <location>
        <begin position="37"/>
        <end position="59"/>
    </location>
</feature>
<proteinExistence type="predicted"/>
<organism evidence="2 3">
    <name type="scientific">Terrilactibacillus laevilacticus</name>
    <dbReference type="NCBI Taxonomy" id="1380157"/>
    <lineage>
        <taxon>Bacteria</taxon>
        <taxon>Bacillati</taxon>
        <taxon>Bacillota</taxon>
        <taxon>Bacilli</taxon>
        <taxon>Bacillales</taxon>
        <taxon>Bacillaceae</taxon>
        <taxon>Terrilactibacillus</taxon>
    </lineage>
</organism>
<reference evidence="3" key="1">
    <citation type="journal article" date="2019" name="Int. J. Syst. Evol. Microbiol.">
        <title>The Global Catalogue of Microorganisms (GCM) 10K type strain sequencing project: providing services to taxonomists for standard genome sequencing and annotation.</title>
        <authorList>
            <consortium name="The Broad Institute Genomics Platform"/>
            <consortium name="The Broad Institute Genome Sequencing Center for Infectious Disease"/>
            <person name="Wu L."/>
            <person name="Ma J."/>
        </authorList>
    </citation>
    <scope>NUCLEOTIDE SEQUENCE [LARGE SCALE GENOMIC DNA]</scope>
    <source>
        <strain evidence="3">TISTR 2241</strain>
    </source>
</reference>
<keyword evidence="1" id="KW-0472">Membrane</keyword>
<dbReference type="RefSeq" id="WP_141190338.1">
    <property type="nucleotide sequence ID" value="NZ_JBHUMR010000014.1"/>
</dbReference>
<dbReference type="EMBL" id="JBHUMR010000014">
    <property type="protein sequence ID" value="MFD2617854.1"/>
    <property type="molecule type" value="Genomic_DNA"/>
</dbReference>
<dbReference type="Proteomes" id="UP001597458">
    <property type="component" value="Unassembled WGS sequence"/>
</dbReference>
<accession>A0ABW5PSK7</accession>
<keyword evidence="3" id="KW-1185">Reference proteome</keyword>
<keyword evidence="1" id="KW-0812">Transmembrane</keyword>
<evidence type="ECO:0000256" key="1">
    <source>
        <dbReference type="SAM" id="Phobius"/>
    </source>
</evidence>
<comment type="caution">
    <text evidence="2">The sequence shown here is derived from an EMBL/GenBank/DDBJ whole genome shotgun (WGS) entry which is preliminary data.</text>
</comment>
<gene>
    <name evidence="2" type="ORF">ACFSTF_11105</name>
</gene>
<sequence>MRKIFGVISITPFVISLVLYLMWFFSHAGDLFSDRVIYLIAVILSFMVMITSILSNYALRIIG</sequence>
<keyword evidence="1" id="KW-1133">Transmembrane helix</keyword>
<protein>
    <submittedName>
        <fullName evidence="2">Uncharacterized protein</fullName>
    </submittedName>
</protein>
<feature type="transmembrane region" description="Helical" evidence="1">
    <location>
        <begin position="7"/>
        <end position="25"/>
    </location>
</feature>
<name>A0ABW5PSK7_9BACI</name>
<evidence type="ECO:0000313" key="3">
    <source>
        <dbReference type="Proteomes" id="UP001597458"/>
    </source>
</evidence>
<evidence type="ECO:0000313" key="2">
    <source>
        <dbReference type="EMBL" id="MFD2617854.1"/>
    </source>
</evidence>